<dbReference type="EMBL" id="ASHM01118162">
    <property type="protein sequence ID" value="PNX56041.1"/>
    <property type="molecule type" value="Genomic_DNA"/>
</dbReference>
<protein>
    <submittedName>
        <fullName evidence="2">Uncharacterized protein</fullName>
    </submittedName>
</protein>
<evidence type="ECO:0000313" key="3">
    <source>
        <dbReference type="Proteomes" id="UP000236291"/>
    </source>
</evidence>
<dbReference type="Proteomes" id="UP000236291">
    <property type="component" value="Unassembled WGS sequence"/>
</dbReference>
<proteinExistence type="predicted"/>
<dbReference type="AlphaFoldDB" id="A0A2K3JU61"/>
<reference evidence="2 3" key="1">
    <citation type="journal article" date="2014" name="Am. J. Bot.">
        <title>Genome assembly and annotation for red clover (Trifolium pratense; Fabaceae).</title>
        <authorList>
            <person name="Istvanek J."/>
            <person name="Jaros M."/>
            <person name="Krenek A."/>
            <person name="Repkova J."/>
        </authorList>
    </citation>
    <scope>NUCLEOTIDE SEQUENCE [LARGE SCALE GENOMIC DNA]</scope>
    <source>
        <strain evidence="3">cv. Tatra</strain>
        <tissue evidence="2">Young leaves</tissue>
    </source>
</reference>
<accession>A0A2K3JU61</accession>
<dbReference type="EMBL" id="ASHM01124146">
    <property type="protein sequence ID" value="PNX57577.1"/>
    <property type="molecule type" value="Genomic_DNA"/>
</dbReference>
<evidence type="ECO:0000313" key="2">
    <source>
        <dbReference type="EMBL" id="PNX57577.1"/>
    </source>
</evidence>
<gene>
    <name evidence="1" type="ORF">L195_g058018</name>
    <name evidence="2" type="ORF">L195_g058764</name>
</gene>
<reference evidence="2 3" key="2">
    <citation type="journal article" date="2017" name="Front. Plant Sci.">
        <title>Gene Classification and Mining of Molecular Markers Useful in Red Clover (Trifolium pratense) Breeding.</title>
        <authorList>
            <person name="Istvanek J."/>
            <person name="Dluhosova J."/>
            <person name="Dluhos P."/>
            <person name="Patkova L."/>
            <person name="Nedelnik J."/>
            <person name="Repkova J."/>
        </authorList>
    </citation>
    <scope>NUCLEOTIDE SEQUENCE [LARGE SCALE GENOMIC DNA]</scope>
    <source>
        <strain evidence="3">cv. Tatra</strain>
        <tissue evidence="2">Young leaves</tissue>
    </source>
</reference>
<organism evidence="2 3">
    <name type="scientific">Trifolium pratense</name>
    <name type="common">Red clover</name>
    <dbReference type="NCBI Taxonomy" id="57577"/>
    <lineage>
        <taxon>Eukaryota</taxon>
        <taxon>Viridiplantae</taxon>
        <taxon>Streptophyta</taxon>
        <taxon>Embryophyta</taxon>
        <taxon>Tracheophyta</taxon>
        <taxon>Spermatophyta</taxon>
        <taxon>Magnoliopsida</taxon>
        <taxon>eudicotyledons</taxon>
        <taxon>Gunneridae</taxon>
        <taxon>Pentapetalae</taxon>
        <taxon>rosids</taxon>
        <taxon>fabids</taxon>
        <taxon>Fabales</taxon>
        <taxon>Fabaceae</taxon>
        <taxon>Papilionoideae</taxon>
        <taxon>50 kb inversion clade</taxon>
        <taxon>NPAAA clade</taxon>
        <taxon>Hologalegina</taxon>
        <taxon>IRL clade</taxon>
        <taxon>Trifolieae</taxon>
        <taxon>Trifolium</taxon>
    </lineage>
</organism>
<evidence type="ECO:0000313" key="1">
    <source>
        <dbReference type="EMBL" id="PNX56041.1"/>
    </source>
</evidence>
<sequence>RYYEAHTSIWHNIFDRRTSMASCTVCLSIDMHNEVHILQFHA</sequence>
<name>A0A2K3JU61_TRIPR</name>
<feature type="non-terminal residue" evidence="2">
    <location>
        <position position="1"/>
    </location>
</feature>
<comment type="caution">
    <text evidence="2">The sequence shown here is derived from an EMBL/GenBank/DDBJ whole genome shotgun (WGS) entry which is preliminary data.</text>
</comment>